<feature type="domain" description="HTH cro/C1-type" evidence="1">
    <location>
        <begin position="8"/>
        <end position="63"/>
    </location>
</feature>
<dbReference type="InterPro" id="IPR001387">
    <property type="entry name" value="Cro/C1-type_HTH"/>
</dbReference>
<reference evidence="2 3" key="1">
    <citation type="submission" date="2023-03" db="EMBL/GenBank/DDBJ databases">
        <title>Host association and intracellularity evolved multiple times independently in the Rickettsiales.</title>
        <authorList>
            <person name="Castelli M."/>
            <person name="Nardi T."/>
            <person name="Gammuto L."/>
            <person name="Bellinzona G."/>
            <person name="Sabaneyeva E."/>
            <person name="Potekhin A."/>
            <person name="Serra V."/>
            <person name="Petroni G."/>
            <person name="Sassera D."/>
        </authorList>
    </citation>
    <scope>NUCLEOTIDE SEQUENCE [LARGE SCALE GENOMIC DNA]</scope>
    <source>
        <strain evidence="2 3">Sr 2-6</strain>
    </source>
</reference>
<evidence type="ECO:0000259" key="1">
    <source>
        <dbReference type="PROSITE" id="PS50943"/>
    </source>
</evidence>
<comment type="caution">
    <text evidence="2">The sequence shown here is derived from an EMBL/GenBank/DDBJ whole genome shotgun (WGS) entry which is preliminary data.</text>
</comment>
<dbReference type="SMART" id="SM00530">
    <property type="entry name" value="HTH_XRE"/>
    <property type="match status" value="1"/>
</dbReference>
<proteinExistence type="predicted"/>
<dbReference type="SUPFAM" id="SSF47413">
    <property type="entry name" value="lambda repressor-like DNA-binding domains"/>
    <property type="match status" value="1"/>
</dbReference>
<evidence type="ECO:0000313" key="2">
    <source>
        <dbReference type="EMBL" id="MEA0971693.1"/>
    </source>
</evidence>
<accession>A0ABU5NEY5</accession>
<name>A0ABU5NEY5_9RICK</name>
<dbReference type="EMBL" id="JARJFB010000218">
    <property type="protein sequence ID" value="MEA0971693.1"/>
    <property type="molecule type" value="Genomic_DNA"/>
</dbReference>
<dbReference type="PROSITE" id="PS50943">
    <property type="entry name" value="HTH_CROC1"/>
    <property type="match status" value="1"/>
</dbReference>
<dbReference type="Proteomes" id="UP001291687">
    <property type="component" value="Unassembled WGS sequence"/>
</dbReference>
<dbReference type="CDD" id="cd00093">
    <property type="entry name" value="HTH_XRE"/>
    <property type="match status" value="1"/>
</dbReference>
<protein>
    <submittedName>
        <fullName evidence="2">Helix-turn-helix transcriptional regulator</fullName>
    </submittedName>
</protein>
<organism evidence="2 3">
    <name type="scientific">Candidatus Megaera venefica</name>
    <dbReference type="NCBI Taxonomy" id="2055910"/>
    <lineage>
        <taxon>Bacteria</taxon>
        <taxon>Pseudomonadati</taxon>
        <taxon>Pseudomonadota</taxon>
        <taxon>Alphaproteobacteria</taxon>
        <taxon>Rickettsiales</taxon>
        <taxon>Rickettsiaceae</taxon>
        <taxon>Candidatus Megaera</taxon>
    </lineage>
</organism>
<dbReference type="RefSeq" id="WP_322777613.1">
    <property type="nucleotide sequence ID" value="NZ_JARJFB010000218.1"/>
</dbReference>
<gene>
    <name evidence="2" type="ORF">Megvenef_01677</name>
</gene>
<evidence type="ECO:0000313" key="3">
    <source>
        <dbReference type="Proteomes" id="UP001291687"/>
    </source>
</evidence>
<sequence>MASLQIKISELMAQKKINAVDIEKETGLNRNTVYSIIAGNSKNPSAHNLQLIAQALGVTLESILIDEEEIQISSLSDEQMKAFADATSSTINIIIARGLNFPLNKLISIIKEVYQYALKANPPSVDDRFVDWLLDKYKN</sequence>
<dbReference type="InterPro" id="IPR010982">
    <property type="entry name" value="Lambda_DNA-bd_dom_sf"/>
</dbReference>
<keyword evidence="3" id="KW-1185">Reference proteome</keyword>
<dbReference type="Pfam" id="PF13443">
    <property type="entry name" value="HTH_26"/>
    <property type="match status" value="1"/>
</dbReference>
<dbReference type="Gene3D" id="1.10.260.40">
    <property type="entry name" value="lambda repressor-like DNA-binding domains"/>
    <property type="match status" value="1"/>
</dbReference>